<proteinExistence type="predicted"/>
<gene>
    <name evidence="2" type="ORF">B7P33_13010</name>
</gene>
<keyword evidence="1" id="KW-0472">Membrane</keyword>
<keyword evidence="1" id="KW-0812">Transmembrane</keyword>
<dbReference type="RefSeq" id="WP_097442940.1">
    <property type="nucleotide sequence ID" value="NZ_NBWU01000004.1"/>
</dbReference>
<evidence type="ECO:0008006" key="4">
    <source>
        <dbReference type="Google" id="ProtNLM"/>
    </source>
</evidence>
<keyword evidence="1" id="KW-1133">Transmembrane helix</keyword>
<organism evidence="2 3">
    <name type="scientific">Sediminicola luteus</name>
    <dbReference type="NCBI Taxonomy" id="319238"/>
    <lineage>
        <taxon>Bacteria</taxon>
        <taxon>Pseudomonadati</taxon>
        <taxon>Bacteroidota</taxon>
        <taxon>Flavobacteriia</taxon>
        <taxon>Flavobacteriales</taxon>
        <taxon>Flavobacteriaceae</taxon>
        <taxon>Sediminicola</taxon>
    </lineage>
</organism>
<dbReference type="AlphaFoldDB" id="A0A2A4G6T3"/>
<feature type="transmembrane region" description="Helical" evidence="1">
    <location>
        <begin position="75"/>
        <end position="92"/>
    </location>
</feature>
<accession>A0A2A4G6T3</accession>
<comment type="caution">
    <text evidence="2">The sequence shown here is derived from an EMBL/GenBank/DDBJ whole genome shotgun (WGS) entry which is preliminary data.</text>
</comment>
<evidence type="ECO:0000256" key="1">
    <source>
        <dbReference type="SAM" id="Phobius"/>
    </source>
</evidence>
<protein>
    <recommendedName>
        <fullName evidence="4">SMODS and SLOG-associating 2TM effector domain-containing protein</fullName>
    </recommendedName>
</protein>
<sequence>MKDKRKQRNINLDTDKYELETLELIYSEANERLSQTFISFRANRNTSFIAIGIYFSILSFSANELVDMEYAKSDILYLLLALSMIISFAVLYKNILPAGMTVPGCEPKKLIHRHYEQFSEKNQLKQYYKIRLIDLNEGILKNTNEVHKGSKRLRLSISLAVVLVTLALFIYLLLFI</sequence>
<feature type="transmembrane region" description="Helical" evidence="1">
    <location>
        <begin position="46"/>
        <end position="63"/>
    </location>
</feature>
<dbReference type="EMBL" id="NBWU01000004">
    <property type="protein sequence ID" value="PCE64143.1"/>
    <property type="molecule type" value="Genomic_DNA"/>
</dbReference>
<evidence type="ECO:0000313" key="3">
    <source>
        <dbReference type="Proteomes" id="UP000219559"/>
    </source>
</evidence>
<name>A0A2A4G6T3_9FLAO</name>
<reference evidence="2 3" key="1">
    <citation type="submission" date="2017-04" db="EMBL/GenBank/DDBJ databases">
        <title>A new member of the family Flavobacteriaceae isolated from ascidians.</title>
        <authorList>
            <person name="Chen L."/>
        </authorList>
    </citation>
    <scope>NUCLEOTIDE SEQUENCE [LARGE SCALE GENOMIC DNA]</scope>
    <source>
        <strain evidence="2 3">HQA918</strain>
    </source>
</reference>
<evidence type="ECO:0000313" key="2">
    <source>
        <dbReference type="EMBL" id="PCE64143.1"/>
    </source>
</evidence>
<dbReference type="Proteomes" id="UP000219559">
    <property type="component" value="Unassembled WGS sequence"/>
</dbReference>
<feature type="transmembrane region" description="Helical" evidence="1">
    <location>
        <begin position="155"/>
        <end position="174"/>
    </location>
</feature>
<keyword evidence="3" id="KW-1185">Reference proteome</keyword>